<proteinExistence type="inferred from homology"/>
<dbReference type="EC" id="1.10.3.-" evidence="13"/>
<dbReference type="AlphaFoldDB" id="A0A840QPP1"/>
<keyword evidence="7" id="KW-0479">Metal-binding</keyword>
<evidence type="ECO:0000256" key="4">
    <source>
        <dbReference type="ARBA" id="ARBA00022475"/>
    </source>
</evidence>
<gene>
    <name evidence="13" type="ORF">HNQ41_001573</name>
</gene>
<feature type="transmembrane region" description="Helical" evidence="12">
    <location>
        <begin position="120"/>
        <end position="142"/>
    </location>
</feature>
<dbReference type="NCBIfam" id="TIGR00203">
    <property type="entry name" value="cydB"/>
    <property type="match status" value="1"/>
</dbReference>
<dbReference type="PIRSF" id="PIRSF000267">
    <property type="entry name" value="Cyt_oxidse_sub2"/>
    <property type="match status" value="1"/>
</dbReference>
<feature type="transmembrane region" description="Helical" evidence="12">
    <location>
        <begin position="81"/>
        <end position="99"/>
    </location>
</feature>
<evidence type="ECO:0000256" key="1">
    <source>
        <dbReference type="ARBA" id="ARBA00004651"/>
    </source>
</evidence>
<evidence type="ECO:0000256" key="6">
    <source>
        <dbReference type="ARBA" id="ARBA00022692"/>
    </source>
</evidence>
<dbReference type="PANTHER" id="PTHR43141">
    <property type="entry name" value="CYTOCHROME BD2 SUBUNIT II"/>
    <property type="match status" value="1"/>
</dbReference>
<evidence type="ECO:0000313" key="14">
    <source>
        <dbReference type="Proteomes" id="UP000551878"/>
    </source>
</evidence>
<feature type="transmembrane region" description="Helical" evidence="12">
    <location>
        <begin position="6"/>
        <end position="35"/>
    </location>
</feature>
<keyword evidence="11 12" id="KW-0472">Membrane</keyword>
<evidence type="ECO:0000256" key="9">
    <source>
        <dbReference type="ARBA" id="ARBA00022989"/>
    </source>
</evidence>
<dbReference type="PANTHER" id="PTHR43141:SF5">
    <property type="entry name" value="CYTOCHROME BD-I UBIQUINOL OXIDASE SUBUNIT 2"/>
    <property type="match status" value="1"/>
</dbReference>
<keyword evidence="13" id="KW-0560">Oxidoreductase</keyword>
<feature type="transmembrane region" description="Helical" evidence="12">
    <location>
        <begin position="229"/>
        <end position="250"/>
    </location>
</feature>
<dbReference type="GO" id="GO:0070069">
    <property type="term" value="C:cytochrome complex"/>
    <property type="evidence" value="ECO:0007669"/>
    <property type="project" value="TreeGrafter"/>
</dbReference>
<feature type="transmembrane region" description="Helical" evidence="12">
    <location>
        <begin position="162"/>
        <end position="183"/>
    </location>
</feature>
<keyword evidence="10" id="KW-0408">Iron</keyword>
<dbReference type="GO" id="GO:0046872">
    <property type="term" value="F:metal ion binding"/>
    <property type="evidence" value="ECO:0007669"/>
    <property type="project" value="UniProtKB-KW"/>
</dbReference>
<keyword evidence="6 12" id="KW-0812">Transmembrane</keyword>
<dbReference type="RefSeq" id="WP_184663838.1">
    <property type="nucleotide sequence ID" value="NZ_JACHHB010000006.1"/>
</dbReference>
<keyword evidence="14" id="KW-1185">Reference proteome</keyword>
<name>A0A840QPP1_9BACI</name>
<keyword evidence="8" id="KW-0249">Electron transport</keyword>
<dbReference type="GO" id="GO:0019646">
    <property type="term" value="P:aerobic electron transport chain"/>
    <property type="evidence" value="ECO:0007669"/>
    <property type="project" value="TreeGrafter"/>
</dbReference>
<keyword evidence="5" id="KW-0349">Heme</keyword>
<evidence type="ECO:0000256" key="2">
    <source>
        <dbReference type="ARBA" id="ARBA00007543"/>
    </source>
</evidence>
<keyword evidence="9 12" id="KW-1133">Transmembrane helix</keyword>
<accession>A0A840QPP1</accession>
<evidence type="ECO:0000313" key="13">
    <source>
        <dbReference type="EMBL" id="MBB5173386.1"/>
    </source>
</evidence>
<evidence type="ECO:0000256" key="5">
    <source>
        <dbReference type="ARBA" id="ARBA00022617"/>
    </source>
</evidence>
<dbReference type="GO" id="GO:0009055">
    <property type="term" value="F:electron transfer activity"/>
    <property type="evidence" value="ECO:0007669"/>
    <property type="project" value="TreeGrafter"/>
</dbReference>
<dbReference type="Pfam" id="PF02322">
    <property type="entry name" value="Cyt_bd_oxida_II"/>
    <property type="match status" value="1"/>
</dbReference>
<comment type="subcellular location">
    <subcellularLocation>
        <location evidence="1">Cell membrane</location>
        <topology evidence="1">Multi-pass membrane protein</topology>
    </subcellularLocation>
</comment>
<dbReference type="Proteomes" id="UP000551878">
    <property type="component" value="Unassembled WGS sequence"/>
</dbReference>
<protein>
    <submittedName>
        <fullName evidence="13">Cytochrome d ubiquinol oxidase subunit II</fullName>
        <ecNumber evidence="13">1.10.3.-</ecNumber>
    </submittedName>
</protein>
<evidence type="ECO:0000256" key="10">
    <source>
        <dbReference type="ARBA" id="ARBA00023004"/>
    </source>
</evidence>
<reference evidence="13 14" key="1">
    <citation type="submission" date="2020-08" db="EMBL/GenBank/DDBJ databases">
        <title>Genomic Encyclopedia of Type Strains, Phase IV (KMG-IV): sequencing the most valuable type-strain genomes for metagenomic binning, comparative biology and taxonomic classification.</title>
        <authorList>
            <person name="Goeker M."/>
        </authorList>
    </citation>
    <scope>NUCLEOTIDE SEQUENCE [LARGE SCALE GENOMIC DNA]</scope>
    <source>
        <strain evidence="13 14">DSM 24696</strain>
    </source>
</reference>
<keyword evidence="4" id="KW-1003">Cell membrane</keyword>
<feature type="transmembrane region" description="Helical" evidence="12">
    <location>
        <begin position="204"/>
        <end position="223"/>
    </location>
</feature>
<evidence type="ECO:0000256" key="12">
    <source>
        <dbReference type="SAM" id="Phobius"/>
    </source>
</evidence>
<organism evidence="13 14">
    <name type="scientific">Texcoconibacillus texcoconensis</name>
    <dbReference type="NCBI Taxonomy" id="1095777"/>
    <lineage>
        <taxon>Bacteria</taxon>
        <taxon>Bacillati</taxon>
        <taxon>Bacillota</taxon>
        <taxon>Bacilli</taxon>
        <taxon>Bacillales</taxon>
        <taxon>Bacillaceae</taxon>
        <taxon>Texcoconibacillus</taxon>
    </lineage>
</organism>
<comment type="similarity">
    <text evidence="2">Belongs to the cytochrome ubiquinol oxidase subunit 2 family.</text>
</comment>
<feature type="transmembrane region" description="Helical" evidence="12">
    <location>
        <begin position="257"/>
        <end position="281"/>
    </location>
</feature>
<dbReference type="GO" id="GO:0016682">
    <property type="term" value="F:oxidoreductase activity, acting on diphenols and related substances as donors, oxygen as acceptor"/>
    <property type="evidence" value="ECO:0007669"/>
    <property type="project" value="TreeGrafter"/>
</dbReference>
<dbReference type="EMBL" id="JACHHB010000006">
    <property type="protein sequence ID" value="MBB5173386.1"/>
    <property type="molecule type" value="Genomic_DNA"/>
</dbReference>
<dbReference type="GO" id="GO:0005886">
    <property type="term" value="C:plasma membrane"/>
    <property type="evidence" value="ECO:0007669"/>
    <property type="project" value="UniProtKB-SubCell"/>
</dbReference>
<keyword evidence="3" id="KW-0813">Transport</keyword>
<evidence type="ECO:0000256" key="11">
    <source>
        <dbReference type="ARBA" id="ARBA00023136"/>
    </source>
</evidence>
<feature type="transmembrane region" description="Helical" evidence="12">
    <location>
        <begin position="301"/>
        <end position="328"/>
    </location>
</feature>
<evidence type="ECO:0000256" key="8">
    <source>
        <dbReference type="ARBA" id="ARBA00022982"/>
    </source>
</evidence>
<sequence length="339" mass="37286">MDLHLIWFLLLAILFVGYAILDGFDLGIGVLFYNLGKTENEKRTLINSIGPVWDGNEVWLLTGGGALFAAFPFVYATVFSGFYLAMMIVLFGLIFRAVGIEYYFKCEDDPPMQRLMGKMFMIGSLIPALLFGVAMGNLVLGIPLDAEQNYVGTFFELLHPYALILGVIGLIGFLLQGASYTILKTEGDLQQRAIKLTKTFNVTLLLAWVVGTIATFIFVPHMFDNYLAQPVLFVIPILSVVAMLMVPGMVGAQRFKAAFITTSLIVATKFITLAAGLFPNLVVASDPTQSLTIYNASSSDYTLTVMLVIALIGMPIVIGYTSFVYYMFRGKASHERAGY</sequence>
<evidence type="ECO:0000256" key="7">
    <source>
        <dbReference type="ARBA" id="ARBA00022723"/>
    </source>
</evidence>
<dbReference type="InterPro" id="IPR003317">
    <property type="entry name" value="Cyt-d_oxidase_su2"/>
</dbReference>
<comment type="caution">
    <text evidence="13">The sequence shown here is derived from an EMBL/GenBank/DDBJ whole genome shotgun (WGS) entry which is preliminary data.</text>
</comment>
<evidence type="ECO:0000256" key="3">
    <source>
        <dbReference type="ARBA" id="ARBA00022448"/>
    </source>
</evidence>